<gene>
    <name evidence="2" type="ORF">LCGC14_3102600</name>
</gene>
<dbReference type="InterPro" id="IPR014710">
    <property type="entry name" value="RmlC-like_jellyroll"/>
</dbReference>
<evidence type="ECO:0000259" key="1">
    <source>
        <dbReference type="PROSITE" id="PS50042"/>
    </source>
</evidence>
<dbReference type="InterPro" id="IPR000595">
    <property type="entry name" value="cNMP-bd_dom"/>
</dbReference>
<accession>A0A0F8YXD1</accession>
<protein>
    <recommendedName>
        <fullName evidence="1">Cyclic nucleotide-binding domain-containing protein</fullName>
    </recommendedName>
</protein>
<dbReference type="AlphaFoldDB" id="A0A0F8YXD1"/>
<proteinExistence type="predicted"/>
<evidence type="ECO:0000313" key="2">
    <source>
        <dbReference type="EMBL" id="KKK52666.1"/>
    </source>
</evidence>
<comment type="caution">
    <text evidence="2">The sequence shown here is derived from an EMBL/GenBank/DDBJ whole genome shotgun (WGS) entry which is preliminary data.</text>
</comment>
<reference evidence="2" key="1">
    <citation type="journal article" date="2015" name="Nature">
        <title>Complex archaea that bridge the gap between prokaryotes and eukaryotes.</title>
        <authorList>
            <person name="Spang A."/>
            <person name="Saw J.H."/>
            <person name="Jorgensen S.L."/>
            <person name="Zaremba-Niedzwiedzka K."/>
            <person name="Martijn J."/>
            <person name="Lind A.E."/>
            <person name="van Eijk R."/>
            <person name="Schleper C."/>
            <person name="Guy L."/>
            <person name="Ettema T.J."/>
        </authorList>
    </citation>
    <scope>NUCLEOTIDE SEQUENCE</scope>
</reference>
<dbReference type="InterPro" id="IPR018490">
    <property type="entry name" value="cNMP-bd_dom_sf"/>
</dbReference>
<feature type="domain" description="Cyclic nucleotide-binding" evidence="1">
    <location>
        <begin position="12"/>
        <end position="115"/>
    </location>
</feature>
<feature type="non-terminal residue" evidence="2">
    <location>
        <position position="211"/>
    </location>
</feature>
<dbReference type="SUPFAM" id="SSF51206">
    <property type="entry name" value="cAMP-binding domain-like"/>
    <property type="match status" value="1"/>
</dbReference>
<name>A0A0F8YXD1_9ZZZZ</name>
<dbReference type="CDD" id="cd00038">
    <property type="entry name" value="CAP_ED"/>
    <property type="match status" value="1"/>
</dbReference>
<dbReference type="EMBL" id="LAZR01066905">
    <property type="protein sequence ID" value="KKK52666.1"/>
    <property type="molecule type" value="Genomic_DNA"/>
</dbReference>
<organism evidence="2">
    <name type="scientific">marine sediment metagenome</name>
    <dbReference type="NCBI Taxonomy" id="412755"/>
    <lineage>
        <taxon>unclassified sequences</taxon>
        <taxon>metagenomes</taxon>
        <taxon>ecological metagenomes</taxon>
    </lineage>
</organism>
<dbReference type="Gene3D" id="2.60.120.10">
    <property type="entry name" value="Jelly Rolls"/>
    <property type="match status" value="1"/>
</dbReference>
<dbReference type="SMART" id="SM00100">
    <property type="entry name" value="cNMP"/>
    <property type="match status" value="1"/>
</dbReference>
<dbReference type="PROSITE" id="PS50042">
    <property type="entry name" value="CNMP_BINDING_3"/>
    <property type="match status" value="1"/>
</dbReference>
<dbReference type="Pfam" id="PF00027">
    <property type="entry name" value="cNMP_binding"/>
    <property type="match status" value="1"/>
</dbReference>
<sequence length="211" mass="21694">MDVLNRLQSHPLFAGLAPEALAEAARAGTAVTFGPGDSCLRGSDAGEVFGVLISGKLEVSQAGEDGGREVLGEISPGECFGEMSLLTGNPSGADVTAVMESEAIVFPEEAIGPILAGDIGAVRFLTRLMQSRLSPRGSRAAAPRPAQLHYSLGDSSAMRVLSLSCRRDALRFSYYDTSSEQARADGRVNGLGGEAASISCHGPKGASQGAV</sequence>